<feature type="region of interest" description="Disordered" evidence="1">
    <location>
        <begin position="22"/>
        <end position="48"/>
    </location>
</feature>
<evidence type="ECO:0000256" key="1">
    <source>
        <dbReference type="SAM" id="MobiDB-lite"/>
    </source>
</evidence>
<protein>
    <submittedName>
        <fullName evidence="2">Uncharacterized protein</fullName>
    </submittedName>
</protein>
<keyword evidence="3" id="KW-1185">Reference proteome</keyword>
<evidence type="ECO:0000313" key="2">
    <source>
        <dbReference type="EMBL" id="KAK7408016.1"/>
    </source>
</evidence>
<accession>A0ABR1GR72</accession>
<reference evidence="2 3" key="1">
    <citation type="journal article" date="2025" name="Microbiol. Resour. Announc.">
        <title>Draft genome sequences for Neonectria magnoliae and Neonectria punicea, canker pathogens of Liriodendron tulipifera and Acer saccharum in West Virginia.</title>
        <authorList>
            <person name="Petronek H.M."/>
            <person name="Kasson M.T."/>
            <person name="Metheny A.M."/>
            <person name="Stauder C.M."/>
            <person name="Lovett B."/>
            <person name="Lynch S.C."/>
            <person name="Garnas J.R."/>
            <person name="Kasson L.R."/>
            <person name="Stajich J.E."/>
        </authorList>
    </citation>
    <scope>NUCLEOTIDE SEQUENCE [LARGE SCALE GENOMIC DNA]</scope>
    <source>
        <strain evidence="2 3">NRRL 64653</strain>
    </source>
</reference>
<sequence length="532" mass="59833">MASGAANFSPDMMDGVKVIDISSDESSPFSPDEDLPQPLPPAHLGPRIGVPVRRPDVNTGNSLEFTLQLSPLEQTAPRRYIRIAMAFPWNQQTGILEGQLIDVHRSVCEALFKTIEHWPFLGGVFCPSHHDPTKLMLRYPEHISRQLLSRLVRIQPPAVGGTVYPNGDYNLSMSNFGKDRFVWDVDPRDDDRNGDWFPPVTIKISFVDGTVVLGFAFSENLFDGESIKNVLNQFAAHSNYLYFRPFRVNNRPVLDINHVQVADFDLLPFYDWSCNAIEPPTPRRNLNCQVITLSNDVVQDLHGIVVADKNQVALYEDSVLALFWVAIMRARFQNGRFRTGEIARVNYMLPGAWHTRSSRRNDPQYCGNSTITALATCDARDLIGAPDDPADGLPRIMRLNDFTLASQILRGALLSVSARTLSHLAAFKKTVSPDQERDAYERGIRRHSDSLTFENWACYGPDYAAGIPYAVDQVSYLFPCVDDMAEGTVILLPRRGEYWGEADWSICVCLVEADMDGLLHSLNREGWLIRSD</sequence>
<organism evidence="2 3">
    <name type="scientific">Neonectria punicea</name>
    <dbReference type="NCBI Taxonomy" id="979145"/>
    <lineage>
        <taxon>Eukaryota</taxon>
        <taxon>Fungi</taxon>
        <taxon>Dikarya</taxon>
        <taxon>Ascomycota</taxon>
        <taxon>Pezizomycotina</taxon>
        <taxon>Sordariomycetes</taxon>
        <taxon>Hypocreomycetidae</taxon>
        <taxon>Hypocreales</taxon>
        <taxon>Nectriaceae</taxon>
        <taxon>Neonectria</taxon>
    </lineage>
</organism>
<dbReference type="Pfam" id="PF02458">
    <property type="entry name" value="Transferase"/>
    <property type="match status" value="1"/>
</dbReference>
<proteinExistence type="predicted"/>
<name>A0ABR1GR72_9HYPO</name>
<dbReference type="Proteomes" id="UP001498476">
    <property type="component" value="Unassembled WGS sequence"/>
</dbReference>
<dbReference type="InterPro" id="IPR023213">
    <property type="entry name" value="CAT-like_dom_sf"/>
</dbReference>
<comment type="caution">
    <text evidence="2">The sequence shown here is derived from an EMBL/GenBank/DDBJ whole genome shotgun (WGS) entry which is preliminary data.</text>
</comment>
<dbReference type="Gene3D" id="3.30.559.10">
    <property type="entry name" value="Chloramphenicol acetyltransferase-like domain"/>
    <property type="match status" value="2"/>
</dbReference>
<dbReference type="EMBL" id="JAZAVJ010000202">
    <property type="protein sequence ID" value="KAK7408016.1"/>
    <property type="molecule type" value="Genomic_DNA"/>
</dbReference>
<gene>
    <name evidence="2" type="ORF">QQX98_009839</name>
</gene>
<evidence type="ECO:0000313" key="3">
    <source>
        <dbReference type="Proteomes" id="UP001498476"/>
    </source>
</evidence>